<evidence type="ECO:0000259" key="7">
    <source>
        <dbReference type="PROSITE" id="PS50109"/>
    </source>
</evidence>
<accession>A0ABX2DCK4</accession>
<comment type="catalytic activity">
    <reaction evidence="1">
        <text>ATP + protein L-histidine = ADP + protein N-phospho-L-histidine.</text>
        <dbReference type="EC" id="2.7.13.3"/>
    </reaction>
</comment>
<dbReference type="PRINTS" id="PR00344">
    <property type="entry name" value="BCTRLSENSOR"/>
</dbReference>
<evidence type="ECO:0000256" key="2">
    <source>
        <dbReference type="ARBA" id="ARBA00012438"/>
    </source>
</evidence>
<sequence length="613" mass="70500">MKKRSLWLITALMTLALLGVFVMQLYYIKESYKLNSKLFEQNVNQALNAVVNKIQKQNVAGHIGRKDSEIRLQRERDIKRQTDTIVAFKVKFKENENLRKFKQKQQEIDYLNFQDSTIRATFVSPLMITEAEYKIYSNPKTSINSLGFDIEDTKDVNGNLISRNIIPRLPRLRKDLQQGRIPDTIRYLAFSPENLLPRFVSFPSKDPDLITKFKIEDAKANRKYQMELSRLYADTVNIFNFNSINLVQDVAKEMQNKDVPLEKRLPSKEVLDTLITKELLGKNITIPFDYWITSTRSKRNIIFQNISNSFPTSPDKNTYNHILFSNDVATKDAGILHLRFPKQNSLIFSNMFVSMASSAGLLLVLIFIFTYTIYAIIRQKKLSEMKTDFINNMTHEFKTPVATIMIASEALKDPEVVEDKSRIGRLANIIYDENVRLGNHIERVLSVARLEKKEIKLEFNPVKINDLIAAVIDSMDLQLQKRKAVVNLNLNATADVIMGDELHLSNVIYNLIDNANKYSISEPQIEVTTKNDVKNLYIEVSDKGIGMTKDQTKRIFDQFYRVPTGNLHDVKGFGLGLNYVQDIINEMNGTIKVHSEKDKGTTFEVCLPLNQSN</sequence>
<protein>
    <recommendedName>
        <fullName evidence="2">histidine kinase</fullName>
        <ecNumber evidence="2">2.7.13.3</ecNumber>
    </recommendedName>
</protein>
<keyword evidence="6" id="KW-1133">Transmembrane helix</keyword>
<dbReference type="InterPro" id="IPR003661">
    <property type="entry name" value="HisK_dim/P_dom"/>
</dbReference>
<dbReference type="Proteomes" id="UP000762110">
    <property type="component" value="Unassembled WGS sequence"/>
</dbReference>
<keyword evidence="3" id="KW-0597">Phosphoprotein</keyword>
<keyword evidence="4" id="KW-0808">Transferase</keyword>
<dbReference type="PROSITE" id="PS50109">
    <property type="entry name" value="HIS_KIN"/>
    <property type="match status" value="1"/>
</dbReference>
<dbReference type="Gene3D" id="1.10.287.130">
    <property type="match status" value="1"/>
</dbReference>
<dbReference type="Pfam" id="PF00512">
    <property type="entry name" value="HisKA"/>
    <property type="match status" value="1"/>
</dbReference>
<dbReference type="CDD" id="cd00075">
    <property type="entry name" value="HATPase"/>
    <property type="match status" value="1"/>
</dbReference>
<dbReference type="SMART" id="SM00388">
    <property type="entry name" value="HisKA"/>
    <property type="match status" value="1"/>
</dbReference>
<feature type="domain" description="Histidine kinase" evidence="7">
    <location>
        <begin position="392"/>
        <end position="611"/>
    </location>
</feature>
<evidence type="ECO:0000256" key="4">
    <source>
        <dbReference type="ARBA" id="ARBA00022679"/>
    </source>
</evidence>
<evidence type="ECO:0000256" key="5">
    <source>
        <dbReference type="ARBA" id="ARBA00022777"/>
    </source>
</evidence>
<dbReference type="Gene3D" id="3.30.565.10">
    <property type="entry name" value="Histidine kinase-like ATPase, C-terminal domain"/>
    <property type="match status" value="1"/>
</dbReference>
<gene>
    <name evidence="8" type="ORF">HQN85_08775</name>
</gene>
<dbReference type="EMBL" id="JABMKV010000002">
    <property type="protein sequence ID" value="NQX31817.1"/>
    <property type="molecule type" value="Genomic_DNA"/>
</dbReference>
<reference evidence="8 9" key="1">
    <citation type="submission" date="2020-05" db="EMBL/GenBank/DDBJ databases">
        <title>Description of Pedobacter foliorum sp. nov.</title>
        <authorList>
            <person name="Qi S."/>
            <person name="Carlier A."/>
            <person name="Cnockaert M."/>
            <person name="Vandamme P."/>
        </authorList>
    </citation>
    <scope>NUCLEOTIDE SEQUENCE [LARGE SCALE GENOMIC DNA]</scope>
    <source>
        <strain evidence="8 9">LMG 31300</strain>
    </source>
</reference>
<dbReference type="InterPro" id="IPR004358">
    <property type="entry name" value="Sig_transdc_His_kin-like_C"/>
</dbReference>
<dbReference type="Pfam" id="PF02518">
    <property type="entry name" value="HATPase_c"/>
    <property type="match status" value="1"/>
</dbReference>
<dbReference type="PANTHER" id="PTHR43047:SF72">
    <property type="entry name" value="OSMOSENSING HISTIDINE PROTEIN KINASE SLN1"/>
    <property type="match status" value="1"/>
</dbReference>
<keyword evidence="9" id="KW-1185">Reference proteome</keyword>
<feature type="transmembrane region" description="Helical" evidence="6">
    <location>
        <begin position="7"/>
        <end position="27"/>
    </location>
</feature>
<dbReference type="SMART" id="SM00387">
    <property type="entry name" value="HATPase_c"/>
    <property type="match status" value="1"/>
</dbReference>
<dbReference type="EC" id="2.7.13.3" evidence="2"/>
<dbReference type="RefSeq" id="WP_173271307.1">
    <property type="nucleotide sequence ID" value="NZ_JABMKV010000002.1"/>
</dbReference>
<dbReference type="SUPFAM" id="SSF55874">
    <property type="entry name" value="ATPase domain of HSP90 chaperone/DNA topoisomerase II/histidine kinase"/>
    <property type="match status" value="1"/>
</dbReference>
<keyword evidence="6" id="KW-0812">Transmembrane</keyword>
<feature type="transmembrane region" description="Helical" evidence="6">
    <location>
        <begin position="351"/>
        <end position="377"/>
    </location>
</feature>
<proteinExistence type="predicted"/>
<evidence type="ECO:0000313" key="8">
    <source>
        <dbReference type="EMBL" id="NQX31817.1"/>
    </source>
</evidence>
<organism evidence="8 9">
    <name type="scientific">Pedobacter boryungensis</name>
    <dbReference type="NCBI Taxonomy" id="869962"/>
    <lineage>
        <taxon>Bacteria</taxon>
        <taxon>Pseudomonadati</taxon>
        <taxon>Bacteroidota</taxon>
        <taxon>Sphingobacteriia</taxon>
        <taxon>Sphingobacteriales</taxon>
        <taxon>Sphingobacteriaceae</taxon>
        <taxon>Pedobacter</taxon>
    </lineage>
</organism>
<dbReference type="InterPro" id="IPR036890">
    <property type="entry name" value="HATPase_C_sf"/>
</dbReference>
<dbReference type="SUPFAM" id="SSF47384">
    <property type="entry name" value="Homodimeric domain of signal transducing histidine kinase"/>
    <property type="match status" value="1"/>
</dbReference>
<dbReference type="InterPro" id="IPR003594">
    <property type="entry name" value="HATPase_dom"/>
</dbReference>
<evidence type="ECO:0000256" key="3">
    <source>
        <dbReference type="ARBA" id="ARBA00022553"/>
    </source>
</evidence>
<dbReference type="CDD" id="cd00082">
    <property type="entry name" value="HisKA"/>
    <property type="match status" value="1"/>
</dbReference>
<comment type="caution">
    <text evidence="8">The sequence shown here is derived from an EMBL/GenBank/DDBJ whole genome shotgun (WGS) entry which is preliminary data.</text>
</comment>
<evidence type="ECO:0000256" key="1">
    <source>
        <dbReference type="ARBA" id="ARBA00000085"/>
    </source>
</evidence>
<keyword evidence="6" id="KW-0472">Membrane</keyword>
<dbReference type="InterPro" id="IPR036097">
    <property type="entry name" value="HisK_dim/P_sf"/>
</dbReference>
<keyword evidence="5 8" id="KW-0418">Kinase</keyword>
<dbReference type="GO" id="GO:0016301">
    <property type="term" value="F:kinase activity"/>
    <property type="evidence" value="ECO:0007669"/>
    <property type="project" value="UniProtKB-KW"/>
</dbReference>
<name>A0ABX2DCK4_9SPHI</name>
<dbReference type="PANTHER" id="PTHR43047">
    <property type="entry name" value="TWO-COMPONENT HISTIDINE PROTEIN KINASE"/>
    <property type="match status" value="1"/>
</dbReference>
<evidence type="ECO:0000256" key="6">
    <source>
        <dbReference type="SAM" id="Phobius"/>
    </source>
</evidence>
<evidence type="ECO:0000313" key="9">
    <source>
        <dbReference type="Proteomes" id="UP000762110"/>
    </source>
</evidence>
<dbReference type="InterPro" id="IPR005467">
    <property type="entry name" value="His_kinase_dom"/>
</dbReference>